<dbReference type="AlphaFoldDB" id="A0A8H8P234"/>
<protein>
    <submittedName>
        <fullName evidence="5">Retrotransposable element Tf2 protein</fullName>
    </submittedName>
</protein>
<dbReference type="InterPro" id="IPR043128">
    <property type="entry name" value="Rev_trsase/Diguanyl_cyclase"/>
</dbReference>
<reference evidence="5" key="1">
    <citation type="submission" date="2020-05" db="EMBL/GenBank/DDBJ databases">
        <title>Evolutionary and genomic comparisons of hybrid uninucleate and nonhybrid Rhizoctonia fungi.</title>
        <authorList>
            <person name="Li C."/>
            <person name="Chen X."/>
        </authorList>
    </citation>
    <scope>NUCLEOTIDE SEQUENCE</scope>
    <source>
        <strain evidence="5">AG-1 IA</strain>
    </source>
</reference>
<feature type="domain" description="Reverse transcriptase" evidence="3">
    <location>
        <begin position="224"/>
        <end position="362"/>
    </location>
</feature>
<dbReference type="EMBL" id="CP059666">
    <property type="protein sequence ID" value="QRW22912.1"/>
    <property type="molecule type" value="Genomic_DNA"/>
</dbReference>
<dbReference type="InterPro" id="IPR041577">
    <property type="entry name" value="RT_RNaseH_2"/>
</dbReference>
<evidence type="ECO:0000256" key="2">
    <source>
        <dbReference type="SAM" id="MobiDB-lite"/>
    </source>
</evidence>
<feature type="region of interest" description="Disordered" evidence="2">
    <location>
        <begin position="30"/>
        <end position="63"/>
    </location>
</feature>
<organism evidence="5 6">
    <name type="scientific">Rhizoctonia solani</name>
    <dbReference type="NCBI Taxonomy" id="456999"/>
    <lineage>
        <taxon>Eukaryota</taxon>
        <taxon>Fungi</taxon>
        <taxon>Dikarya</taxon>
        <taxon>Basidiomycota</taxon>
        <taxon>Agaricomycotina</taxon>
        <taxon>Agaricomycetes</taxon>
        <taxon>Cantharellales</taxon>
        <taxon>Ceratobasidiaceae</taxon>
        <taxon>Rhizoctonia</taxon>
    </lineage>
</organism>
<dbReference type="KEGG" id="rsx:RhiXN_07948"/>
<dbReference type="PANTHER" id="PTHR37984">
    <property type="entry name" value="PROTEIN CBG26694"/>
    <property type="match status" value="1"/>
</dbReference>
<dbReference type="InterPro" id="IPR043502">
    <property type="entry name" value="DNA/RNA_pol_sf"/>
</dbReference>
<keyword evidence="1" id="KW-0511">Multifunctional enzyme</keyword>
<dbReference type="InterPro" id="IPR050951">
    <property type="entry name" value="Retrovirus_Pol_polyprotein"/>
</dbReference>
<dbReference type="CDD" id="cd01647">
    <property type="entry name" value="RT_LTR"/>
    <property type="match status" value="1"/>
</dbReference>
<accession>A0A8H8P234</accession>
<dbReference type="SUPFAM" id="SSF56672">
    <property type="entry name" value="DNA/RNA polymerases"/>
    <property type="match status" value="1"/>
</dbReference>
<evidence type="ECO:0000313" key="5">
    <source>
        <dbReference type="EMBL" id="QRW22912.1"/>
    </source>
</evidence>
<dbReference type="InterPro" id="IPR000477">
    <property type="entry name" value="RT_dom"/>
</dbReference>
<evidence type="ECO:0000256" key="1">
    <source>
        <dbReference type="ARBA" id="ARBA00023268"/>
    </source>
</evidence>
<dbReference type="Pfam" id="PF00078">
    <property type="entry name" value="RVT_1"/>
    <property type="match status" value="1"/>
</dbReference>
<dbReference type="PANTHER" id="PTHR37984:SF5">
    <property type="entry name" value="PROTEIN NYNRIN-LIKE"/>
    <property type="match status" value="1"/>
</dbReference>
<dbReference type="RefSeq" id="XP_043183149.1">
    <property type="nucleotide sequence ID" value="XM_043327764.1"/>
</dbReference>
<gene>
    <name evidence="5" type="ORF">RhiXN_07948</name>
</gene>
<dbReference type="Pfam" id="PF17919">
    <property type="entry name" value="RT_RNaseH_2"/>
    <property type="match status" value="1"/>
</dbReference>
<proteinExistence type="predicted"/>
<dbReference type="FunFam" id="3.30.70.270:FF:000020">
    <property type="entry name" value="Transposon Tf2-6 polyprotein-like Protein"/>
    <property type="match status" value="1"/>
</dbReference>
<sequence>MQNCVIHNTLLKLQNAALIIDNALCKECASHPPRDNKPSKPSNPARGTSTGQSITGSRKLSNNPNYMLEEEQNHRHTAGTCIKCSRMGHKFAECQAGWKGTPIDNGVKKEAAKLAKSLDPSWEKTKEHVAIAEEEEANKKLLEGVPSKYHQYTKVFGEEEFNKLPPHQHYNIGIELTEEGPLNLPLYSMTDAESATLKDWLRDKLKAGKIHPSKSSISSLVIQTKKNVYPLPHPNNLMAQLCGAKVFTKLDLRWGYNNVWVKEGDKWKTAFQTKYGLYKSLVMTFGLTNAPAAFQDFMNKLFKDLLDCIIIYLDDILIYSKDDASHTQHVHEVLQQLMENQLFCKASKCTFHVTLVEYLGIIVLDKGFSLDKLKIQAVQEWPAPTKVREVQSFLGFANFLHWFVANFSHMARLLHNLVKKDVTWKWHTKGQEAFQRIKDTITNALVLAHANPAKPYFLETDASGVALGSILSQCQEDSCLHPLGFLSESFKGAEQNYNMHDKELLAIICSFEYWHIFLEGTMHLL</sequence>
<dbReference type="Gene3D" id="3.30.70.270">
    <property type="match status" value="2"/>
</dbReference>
<feature type="domain" description="Reverse transcriptase/retrotransposon-derived protein RNase H-like" evidence="4">
    <location>
        <begin position="426"/>
        <end position="521"/>
    </location>
</feature>
<evidence type="ECO:0000259" key="3">
    <source>
        <dbReference type="Pfam" id="PF00078"/>
    </source>
</evidence>
<evidence type="ECO:0000259" key="4">
    <source>
        <dbReference type="Pfam" id="PF17919"/>
    </source>
</evidence>
<dbReference type="GeneID" id="67030227"/>
<name>A0A8H8P234_9AGAM</name>
<evidence type="ECO:0000313" key="6">
    <source>
        <dbReference type="Proteomes" id="UP000650533"/>
    </source>
</evidence>
<feature type="compositionally biased region" description="Polar residues" evidence="2">
    <location>
        <begin position="39"/>
        <end position="63"/>
    </location>
</feature>
<dbReference type="Proteomes" id="UP000650533">
    <property type="component" value="Chromosome 9"/>
</dbReference>
<dbReference type="GO" id="GO:0003824">
    <property type="term" value="F:catalytic activity"/>
    <property type="evidence" value="ECO:0007669"/>
    <property type="project" value="UniProtKB-KW"/>
</dbReference>
<dbReference type="Gene3D" id="3.10.10.10">
    <property type="entry name" value="HIV Type 1 Reverse Transcriptase, subunit A, domain 1"/>
    <property type="match status" value="1"/>
</dbReference>